<name>A0AAU8M0H7_9BACT</name>
<dbReference type="InterPro" id="IPR036249">
    <property type="entry name" value="Thioredoxin-like_sf"/>
</dbReference>
<organism evidence="3">
    <name type="scientific">Candidatus Electrothrix aestuarii</name>
    <dbReference type="NCBI Taxonomy" id="3062594"/>
    <lineage>
        <taxon>Bacteria</taxon>
        <taxon>Pseudomonadati</taxon>
        <taxon>Thermodesulfobacteriota</taxon>
        <taxon>Desulfobulbia</taxon>
        <taxon>Desulfobulbales</taxon>
        <taxon>Desulfobulbaceae</taxon>
        <taxon>Candidatus Electrothrix</taxon>
    </lineage>
</organism>
<dbReference type="AlphaFoldDB" id="A0AAU8M0H7"/>
<accession>A0AAU8M0H7</accession>
<dbReference type="Gene3D" id="3.40.30.10">
    <property type="entry name" value="Glutaredoxin"/>
    <property type="match status" value="1"/>
</dbReference>
<evidence type="ECO:0000313" key="3">
    <source>
        <dbReference type="EMBL" id="XCN74882.1"/>
    </source>
</evidence>
<evidence type="ECO:0000256" key="1">
    <source>
        <dbReference type="ARBA" id="ARBA00007198"/>
    </source>
</evidence>
<dbReference type="PANTHER" id="PTHR30041:SF8">
    <property type="entry name" value="PROTEIN YFFB"/>
    <property type="match status" value="1"/>
</dbReference>
<dbReference type="PANTHER" id="PTHR30041">
    <property type="entry name" value="ARSENATE REDUCTASE"/>
    <property type="match status" value="1"/>
</dbReference>
<reference evidence="3" key="2">
    <citation type="submission" date="2024-06" db="EMBL/GenBank/DDBJ databases">
        <authorList>
            <person name="Plum-Jensen L.E."/>
            <person name="Schramm A."/>
            <person name="Marshall I.P.G."/>
        </authorList>
    </citation>
    <scope>NUCLEOTIDE SEQUENCE</scope>
    <source>
        <strain evidence="3">Rat1</strain>
    </source>
</reference>
<proteinExistence type="inferred from homology"/>
<comment type="similarity">
    <text evidence="1 2">Belongs to the ArsC family.</text>
</comment>
<evidence type="ECO:0000256" key="2">
    <source>
        <dbReference type="PROSITE-ProRule" id="PRU01282"/>
    </source>
</evidence>
<dbReference type="PROSITE" id="PS51353">
    <property type="entry name" value="ARSC"/>
    <property type="match status" value="1"/>
</dbReference>
<gene>
    <name evidence="3" type="ORF">Q3M24_09120</name>
</gene>
<dbReference type="SUPFAM" id="SSF52833">
    <property type="entry name" value="Thioredoxin-like"/>
    <property type="match status" value="1"/>
</dbReference>
<dbReference type="EMBL" id="CP159373">
    <property type="protein sequence ID" value="XCN74882.1"/>
    <property type="molecule type" value="Genomic_DNA"/>
</dbReference>
<dbReference type="KEGG" id="eaj:Q3M24_09120"/>
<dbReference type="InterPro" id="IPR006503">
    <property type="entry name" value="Nase-assoc"/>
</dbReference>
<reference evidence="3" key="1">
    <citation type="journal article" date="2024" name="Syst. Appl. Microbiol.">
        <title>First single-strain enrichments of Electrothrix cable bacteria, description of E. aestuarii sp. nov. and E. rattekaaiensis sp. nov., and proposal of a cable bacteria taxonomy following the rules of the SeqCode.</title>
        <authorList>
            <person name="Plum-Jensen L.E."/>
            <person name="Schramm A."/>
            <person name="Marshall I.P.G."/>
        </authorList>
    </citation>
    <scope>NUCLEOTIDE SEQUENCE</scope>
    <source>
        <strain evidence="3">Rat1</strain>
    </source>
</reference>
<dbReference type="InterPro" id="IPR006660">
    <property type="entry name" value="Arsenate_reductase-like"/>
</dbReference>
<evidence type="ECO:0008006" key="4">
    <source>
        <dbReference type="Google" id="ProtNLM"/>
    </source>
</evidence>
<dbReference type="NCBIfam" id="TIGR01616">
    <property type="entry name" value="nitro_assoc"/>
    <property type="match status" value="1"/>
</dbReference>
<sequence>MNVEIYVKPECKNNKKQIEMLKSKGHDVTVKNIFEEDWTTEKLAPFFQKLSFDRWHNPYAPRIKSGEVDPAKLTKENIFTEMINDNYLIRRPLLQVKDRYDCGFDSELAKELMENSDVTEVLVCHQADNICE</sequence>
<protein>
    <recommendedName>
        <fullName evidence="4">Nitrogenase-associated protein</fullName>
    </recommendedName>
</protein>